<sequence length="157" mass="18454">MAKELQHLQEIYIEECGIEFIAAHDELADTYPILIFPELTSLSFRDLSQLRSFSHKLHTLDCPVLRHVDVLHCDKLVLFKPKSLNYQEIVPVDTVPLLSIEKVHSTSQYSANKWQKYLYTPKNTFLIDKWRATCYFLIEKGSKIRVLVLFHVFLKFI</sequence>
<accession>A0A396JEN2</accession>
<comment type="caution">
    <text evidence="1">The sequence shown here is derived from an EMBL/GenBank/DDBJ whole genome shotgun (WGS) entry which is preliminary data.</text>
</comment>
<evidence type="ECO:0000313" key="2">
    <source>
        <dbReference type="Proteomes" id="UP000265566"/>
    </source>
</evidence>
<protein>
    <submittedName>
        <fullName evidence="1">Uncharacterized protein</fullName>
    </submittedName>
</protein>
<dbReference type="Proteomes" id="UP000265566">
    <property type="component" value="Chromosome 2"/>
</dbReference>
<evidence type="ECO:0000313" key="1">
    <source>
        <dbReference type="EMBL" id="RHN74733.1"/>
    </source>
</evidence>
<dbReference type="Gramene" id="rna10841">
    <property type="protein sequence ID" value="RHN74733.1"/>
    <property type="gene ID" value="gene10841"/>
</dbReference>
<name>A0A396JEN2_MEDTR</name>
<proteinExistence type="predicted"/>
<organism evidence="1 2">
    <name type="scientific">Medicago truncatula</name>
    <name type="common">Barrel medic</name>
    <name type="synonym">Medicago tribuloides</name>
    <dbReference type="NCBI Taxonomy" id="3880"/>
    <lineage>
        <taxon>Eukaryota</taxon>
        <taxon>Viridiplantae</taxon>
        <taxon>Streptophyta</taxon>
        <taxon>Embryophyta</taxon>
        <taxon>Tracheophyta</taxon>
        <taxon>Spermatophyta</taxon>
        <taxon>Magnoliopsida</taxon>
        <taxon>eudicotyledons</taxon>
        <taxon>Gunneridae</taxon>
        <taxon>Pentapetalae</taxon>
        <taxon>rosids</taxon>
        <taxon>fabids</taxon>
        <taxon>Fabales</taxon>
        <taxon>Fabaceae</taxon>
        <taxon>Papilionoideae</taxon>
        <taxon>50 kb inversion clade</taxon>
        <taxon>NPAAA clade</taxon>
        <taxon>Hologalegina</taxon>
        <taxon>IRL clade</taxon>
        <taxon>Trifolieae</taxon>
        <taxon>Medicago</taxon>
    </lineage>
</organism>
<dbReference type="AlphaFoldDB" id="A0A396JEN2"/>
<gene>
    <name evidence="1" type="ORF">MtrunA17_Chr2g0313511</name>
</gene>
<reference evidence="2" key="1">
    <citation type="journal article" date="2018" name="Nat. Plants">
        <title>Whole-genome landscape of Medicago truncatula symbiotic genes.</title>
        <authorList>
            <person name="Pecrix Y."/>
            <person name="Staton S.E."/>
            <person name="Sallet E."/>
            <person name="Lelandais-Briere C."/>
            <person name="Moreau S."/>
            <person name="Carrere S."/>
            <person name="Blein T."/>
            <person name="Jardinaud M.F."/>
            <person name="Latrasse D."/>
            <person name="Zouine M."/>
            <person name="Zahm M."/>
            <person name="Kreplak J."/>
            <person name="Mayjonade B."/>
            <person name="Satge C."/>
            <person name="Perez M."/>
            <person name="Cauet S."/>
            <person name="Marande W."/>
            <person name="Chantry-Darmon C."/>
            <person name="Lopez-Roques C."/>
            <person name="Bouchez O."/>
            <person name="Berard A."/>
            <person name="Debelle F."/>
            <person name="Munos S."/>
            <person name="Bendahmane A."/>
            <person name="Berges H."/>
            <person name="Niebel A."/>
            <person name="Buitink J."/>
            <person name="Frugier F."/>
            <person name="Benhamed M."/>
            <person name="Crespi M."/>
            <person name="Gouzy J."/>
            <person name="Gamas P."/>
        </authorList>
    </citation>
    <scope>NUCLEOTIDE SEQUENCE [LARGE SCALE GENOMIC DNA]</scope>
    <source>
        <strain evidence="2">cv. Jemalong A17</strain>
    </source>
</reference>
<dbReference type="EMBL" id="PSQE01000002">
    <property type="protein sequence ID" value="RHN74733.1"/>
    <property type="molecule type" value="Genomic_DNA"/>
</dbReference>